<feature type="domain" description="DUF1985" evidence="1">
    <location>
        <begin position="13"/>
        <end position="114"/>
    </location>
</feature>
<keyword evidence="3" id="KW-1185">Reference proteome</keyword>
<dbReference type="AlphaFoldDB" id="A0ABD1VWJ9"/>
<dbReference type="EMBL" id="JBFOLK010000001">
    <property type="protein sequence ID" value="KAL2541782.1"/>
    <property type="molecule type" value="Genomic_DNA"/>
</dbReference>
<dbReference type="PANTHER" id="PTHR48449">
    <property type="entry name" value="DUF1985 DOMAIN-CONTAINING PROTEIN"/>
    <property type="match status" value="1"/>
</dbReference>
<reference evidence="3" key="1">
    <citation type="submission" date="2024-07" db="EMBL/GenBank/DDBJ databases">
        <title>Two chromosome-level genome assemblies of Korean endemic species Abeliophyllum distichum and Forsythia ovata (Oleaceae).</title>
        <authorList>
            <person name="Jang H."/>
        </authorList>
    </citation>
    <scope>NUCLEOTIDE SEQUENCE [LARGE SCALE GENOMIC DNA]</scope>
</reference>
<proteinExistence type="predicted"/>
<comment type="caution">
    <text evidence="2">The sequence shown here is derived from an EMBL/GenBank/DDBJ whole genome shotgun (WGS) entry which is preliminary data.</text>
</comment>
<accession>A0ABD1VWJ9</accession>
<evidence type="ECO:0000313" key="3">
    <source>
        <dbReference type="Proteomes" id="UP001604336"/>
    </source>
</evidence>
<sequence>MIWVQAAQISSFKFTLVTDFKLRDEAEYKTRIVQNGRLLEKYFGDGSKITPSHLYKSFDNKEDDMDEKYKLKLACIYESVLRAKELNIKIDGYILDLVDELDLFNQYPWGWRIYDLIRHAFTRSWEYQEKRYSLWRFPLAM</sequence>
<protein>
    <recommendedName>
        <fullName evidence="1">DUF1985 domain-containing protein</fullName>
    </recommendedName>
</protein>
<name>A0ABD1VWJ9_9LAMI</name>
<dbReference type="Proteomes" id="UP001604336">
    <property type="component" value="Unassembled WGS sequence"/>
</dbReference>
<evidence type="ECO:0000313" key="2">
    <source>
        <dbReference type="EMBL" id="KAL2541782.1"/>
    </source>
</evidence>
<organism evidence="2 3">
    <name type="scientific">Abeliophyllum distichum</name>
    <dbReference type="NCBI Taxonomy" id="126358"/>
    <lineage>
        <taxon>Eukaryota</taxon>
        <taxon>Viridiplantae</taxon>
        <taxon>Streptophyta</taxon>
        <taxon>Embryophyta</taxon>
        <taxon>Tracheophyta</taxon>
        <taxon>Spermatophyta</taxon>
        <taxon>Magnoliopsida</taxon>
        <taxon>eudicotyledons</taxon>
        <taxon>Gunneridae</taxon>
        <taxon>Pentapetalae</taxon>
        <taxon>asterids</taxon>
        <taxon>lamiids</taxon>
        <taxon>Lamiales</taxon>
        <taxon>Oleaceae</taxon>
        <taxon>Forsythieae</taxon>
        <taxon>Abeliophyllum</taxon>
    </lineage>
</organism>
<dbReference type="Pfam" id="PF09331">
    <property type="entry name" value="DUF1985"/>
    <property type="match status" value="1"/>
</dbReference>
<dbReference type="PANTHER" id="PTHR48449:SF1">
    <property type="entry name" value="DUF1985 DOMAIN-CONTAINING PROTEIN"/>
    <property type="match status" value="1"/>
</dbReference>
<evidence type="ECO:0000259" key="1">
    <source>
        <dbReference type="Pfam" id="PF09331"/>
    </source>
</evidence>
<dbReference type="InterPro" id="IPR015410">
    <property type="entry name" value="DUF1985"/>
</dbReference>
<gene>
    <name evidence="2" type="ORF">Adt_02760</name>
</gene>